<sequence length="94" mass="10686">MNEIINMIMSLFEKLTDEEKASINSALSGLFERPIPCFISELSTFNEEELVVTKNTINGLILTRENVPDLLEAYERLKNNDLPQKVSFGHLTVD</sequence>
<reference evidence="1" key="1">
    <citation type="journal article" date="2016" name="Genome Announc.">
        <title>Draft genomes of two strains of Paenibacillus glucanolyticus with capability to degrade lignocellulose.</title>
        <authorList>
            <person name="Mathews S.L."/>
            <person name="Pawlak J."/>
            <person name="Grunden A.M."/>
        </authorList>
    </citation>
    <scope>NUCLEOTIDE SEQUENCE [LARGE SCALE GENOMIC DNA]</scope>
    <source>
        <strain evidence="1">SLM1</strain>
    </source>
</reference>
<dbReference type="OrthoDB" id="2628127at2"/>
<dbReference type="GeneID" id="97555389"/>
<organism evidence="1 2">
    <name type="scientific">Paenibacillus glucanolyticus</name>
    <dbReference type="NCBI Taxonomy" id="59843"/>
    <lineage>
        <taxon>Bacteria</taxon>
        <taxon>Bacillati</taxon>
        <taxon>Bacillota</taxon>
        <taxon>Bacilli</taxon>
        <taxon>Bacillales</taxon>
        <taxon>Paenibacillaceae</taxon>
        <taxon>Paenibacillus</taxon>
    </lineage>
</organism>
<proteinExistence type="predicted"/>
<dbReference type="EMBL" id="LWMH01000003">
    <property type="protein sequence ID" value="KZS43285.1"/>
    <property type="molecule type" value="Genomic_DNA"/>
</dbReference>
<gene>
    <name evidence="1" type="ORF">AWU65_01300</name>
</gene>
<accession>A0A163DKB3</accession>
<comment type="caution">
    <text evidence="1">The sequence shown here is derived from an EMBL/GenBank/DDBJ whole genome shotgun (WGS) entry which is preliminary data.</text>
</comment>
<name>A0A163DKB3_9BACL</name>
<dbReference type="RefSeq" id="WP_036637741.1">
    <property type="nucleotide sequence ID" value="NZ_CP028366.1"/>
</dbReference>
<dbReference type="Proteomes" id="UP000076796">
    <property type="component" value="Unassembled WGS sequence"/>
</dbReference>
<dbReference type="AlphaFoldDB" id="A0A163DKB3"/>
<evidence type="ECO:0000313" key="1">
    <source>
        <dbReference type="EMBL" id="KZS43285.1"/>
    </source>
</evidence>
<evidence type="ECO:0000313" key="2">
    <source>
        <dbReference type="Proteomes" id="UP000076796"/>
    </source>
</evidence>
<protein>
    <submittedName>
        <fullName evidence="1">Uncharacterized protein</fullName>
    </submittedName>
</protein>
<keyword evidence="2" id="KW-1185">Reference proteome</keyword>